<keyword evidence="3" id="KW-1185">Reference proteome</keyword>
<sequence>MSKSPKPKTKPTPSQKPMMRLLKLLIRGEARRHQGEGSDTDILFADGSTAGFPSTLIAEARASGLVEEQGELLRASNQARAYLRRAAAETDEAFLTQHAEIETSAREVDGVVRRLRVDRDESPLASLERLKDRDGAAFMPEAAIKAGERLHADFTRAQLQPGVTASWEPRLSSRASGGRGGMADLTDSAVAARLAVNRALEALGPELSGVALDVCCFMKGLETVERERQWPVRSAKLMLRTALLALSRHYNPQPPASRPRTQHWGAPDYRPELWS</sequence>
<protein>
    <recommendedName>
        <fullName evidence="1">DUF6456 domain-containing protein</fullName>
    </recommendedName>
</protein>
<dbReference type="Proteomes" id="UP000582090">
    <property type="component" value="Unassembled WGS sequence"/>
</dbReference>
<dbReference type="RefSeq" id="WP_183901137.1">
    <property type="nucleotide sequence ID" value="NZ_JACIDW010000010.1"/>
</dbReference>
<dbReference type="AlphaFoldDB" id="A0A7W6CR00"/>
<dbReference type="EMBL" id="JACIDW010000010">
    <property type="protein sequence ID" value="MBB3965595.1"/>
    <property type="molecule type" value="Genomic_DNA"/>
</dbReference>
<evidence type="ECO:0000313" key="3">
    <source>
        <dbReference type="Proteomes" id="UP000582090"/>
    </source>
</evidence>
<evidence type="ECO:0000259" key="1">
    <source>
        <dbReference type="Pfam" id="PF20057"/>
    </source>
</evidence>
<feature type="domain" description="DUF6456" evidence="1">
    <location>
        <begin position="116"/>
        <end position="251"/>
    </location>
</feature>
<dbReference type="InterPro" id="IPR045599">
    <property type="entry name" value="DUF6456"/>
</dbReference>
<reference evidence="2 3" key="1">
    <citation type="submission" date="2020-08" db="EMBL/GenBank/DDBJ databases">
        <title>Genomic Encyclopedia of Type Strains, Phase IV (KMG-IV): sequencing the most valuable type-strain genomes for metagenomic binning, comparative biology and taxonomic classification.</title>
        <authorList>
            <person name="Goeker M."/>
        </authorList>
    </citation>
    <scope>NUCLEOTIDE SEQUENCE [LARGE SCALE GENOMIC DNA]</scope>
    <source>
        <strain evidence="2 3">DSM 26575</strain>
    </source>
</reference>
<proteinExistence type="predicted"/>
<accession>A0A7W6CR00</accession>
<comment type="caution">
    <text evidence="2">The sequence shown here is derived from an EMBL/GenBank/DDBJ whole genome shotgun (WGS) entry which is preliminary data.</text>
</comment>
<gene>
    <name evidence="2" type="ORF">GGQ67_003268</name>
</gene>
<dbReference type="Pfam" id="PF20057">
    <property type="entry name" value="DUF6456"/>
    <property type="match status" value="1"/>
</dbReference>
<evidence type="ECO:0000313" key="2">
    <source>
        <dbReference type="EMBL" id="MBB3965595.1"/>
    </source>
</evidence>
<name>A0A7W6CR00_9HYPH</name>
<organism evidence="2 3">
    <name type="scientific">Rhizobium metallidurans</name>
    <dbReference type="NCBI Taxonomy" id="1265931"/>
    <lineage>
        <taxon>Bacteria</taxon>
        <taxon>Pseudomonadati</taxon>
        <taxon>Pseudomonadota</taxon>
        <taxon>Alphaproteobacteria</taxon>
        <taxon>Hyphomicrobiales</taxon>
        <taxon>Rhizobiaceae</taxon>
        <taxon>Rhizobium/Agrobacterium group</taxon>
        <taxon>Rhizobium</taxon>
    </lineage>
</organism>